<protein>
    <submittedName>
        <fullName evidence="1">Uncharacterized protein</fullName>
    </submittedName>
</protein>
<name>A0AAV7HI26_DENCH</name>
<comment type="caution">
    <text evidence="1">The sequence shown here is derived from an EMBL/GenBank/DDBJ whole genome shotgun (WGS) entry which is preliminary data.</text>
</comment>
<organism evidence="1 2">
    <name type="scientific">Dendrobium chrysotoxum</name>
    <name type="common">Orchid</name>
    <dbReference type="NCBI Taxonomy" id="161865"/>
    <lineage>
        <taxon>Eukaryota</taxon>
        <taxon>Viridiplantae</taxon>
        <taxon>Streptophyta</taxon>
        <taxon>Embryophyta</taxon>
        <taxon>Tracheophyta</taxon>
        <taxon>Spermatophyta</taxon>
        <taxon>Magnoliopsida</taxon>
        <taxon>Liliopsida</taxon>
        <taxon>Asparagales</taxon>
        <taxon>Orchidaceae</taxon>
        <taxon>Epidendroideae</taxon>
        <taxon>Malaxideae</taxon>
        <taxon>Dendrobiinae</taxon>
        <taxon>Dendrobium</taxon>
    </lineage>
</organism>
<dbReference type="Gene3D" id="2.40.50.140">
    <property type="entry name" value="Nucleic acid-binding proteins"/>
    <property type="match status" value="1"/>
</dbReference>
<accession>A0AAV7HI26</accession>
<keyword evidence="2" id="KW-1185">Reference proteome</keyword>
<reference evidence="1 2" key="1">
    <citation type="journal article" date="2021" name="Hortic Res">
        <title>Chromosome-scale assembly of the Dendrobium chrysotoxum genome enhances the understanding of orchid evolution.</title>
        <authorList>
            <person name="Zhang Y."/>
            <person name="Zhang G.Q."/>
            <person name="Zhang D."/>
            <person name="Liu X.D."/>
            <person name="Xu X.Y."/>
            <person name="Sun W.H."/>
            <person name="Yu X."/>
            <person name="Zhu X."/>
            <person name="Wang Z.W."/>
            <person name="Zhao X."/>
            <person name="Zhong W.Y."/>
            <person name="Chen H."/>
            <person name="Yin W.L."/>
            <person name="Huang T."/>
            <person name="Niu S.C."/>
            <person name="Liu Z.J."/>
        </authorList>
    </citation>
    <scope>NUCLEOTIDE SEQUENCE [LARGE SCALE GENOMIC DNA]</scope>
    <source>
        <strain evidence="1">Lindl</strain>
    </source>
</reference>
<dbReference type="Proteomes" id="UP000775213">
    <property type="component" value="Unassembled WGS sequence"/>
</dbReference>
<evidence type="ECO:0000313" key="2">
    <source>
        <dbReference type="Proteomes" id="UP000775213"/>
    </source>
</evidence>
<sequence>MAFLMLRQFTTMVQCMLTMTKEFVSTQMEKYATSLSRESIVDIKGEATEILEALYPTLKELALASSPGSHHRPLLQEF</sequence>
<dbReference type="EMBL" id="JAGFBR010000005">
    <property type="protein sequence ID" value="KAH0467153.1"/>
    <property type="molecule type" value="Genomic_DNA"/>
</dbReference>
<dbReference type="InterPro" id="IPR012340">
    <property type="entry name" value="NA-bd_OB-fold"/>
</dbReference>
<evidence type="ECO:0000313" key="1">
    <source>
        <dbReference type="EMBL" id="KAH0467153.1"/>
    </source>
</evidence>
<dbReference type="SUPFAM" id="SSF50249">
    <property type="entry name" value="Nucleic acid-binding proteins"/>
    <property type="match status" value="1"/>
</dbReference>
<proteinExistence type="predicted"/>
<gene>
    <name evidence="1" type="ORF">IEQ34_004391</name>
</gene>
<dbReference type="AlphaFoldDB" id="A0AAV7HI26"/>